<evidence type="ECO:0000313" key="3">
    <source>
        <dbReference type="Proteomes" id="UP000654370"/>
    </source>
</evidence>
<dbReference type="AlphaFoldDB" id="A0A8H7PY74"/>
<organism evidence="2 3">
    <name type="scientific">Mortierella isabellina</name>
    <name type="common">Filamentous fungus</name>
    <name type="synonym">Umbelopsis isabellina</name>
    <dbReference type="NCBI Taxonomy" id="91625"/>
    <lineage>
        <taxon>Eukaryota</taxon>
        <taxon>Fungi</taxon>
        <taxon>Fungi incertae sedis</taxon>
        <taxon>Mucoromycota</taxon>
        <taxon>Mucoromycotina</taxon>
        <taxon>Umbelopsidomycetes</taxon>
        <taxon>Umbelopsidales</taxon>
        <taxon>Umbelopsidaceae</taxon>
        <taxon>Umbelopsis</taxon>
    </lineage>
</organism>
<keyword evidence="1" id="KW-0812">Transmembrane</keyword>
<dbReference type="Proteomes" id="UP000654370">
    <property type="component" value="Unassembled WGS sequence"/>
</dbReference>
<keyword evidence="1" id="KW-0472">Membrane</keyword>
<dbReference type="EMBL" id="JAEPQZ010000004">
    <property type="protein sequence ID" value="KAG2182447.1"/>
    <property type="molecule type" value="Genomic_DNA"/>
</dbReference>
<comment type="caution">
    <text evidence="2">The sequence shown here is derived from an EMBL/GenBank/DDBJ whole genome shotgun (WGS) entry which is preliminary data.</text>
</comment>
<evidence type="ECO:0000313" key="2">
    <source>
        <dbReference type="EMBL" id="KAG2182447.1"/>
    </source>
</evidence>
<keyword evidence="1" id="KW-1133">Transmembrane helix</keyword>
<keyword evidence="3" id="KW-1185">Reference proteome</keyword>
<protein>
    <submittedName>
        <fullName evidence="2">Uncharacterized protein</fullName>
    </submittedName>
</protein>
<reference evidence="2" key="1">
    <citation type="submission" date="2020-12" db="EMBL/GenBank/DDBJ databases">
        <title>Metabolic potential, ecology and presence of endohyphal bacteria is reflected in genomic diversity of Mucoromycotina.</title>
        <authorList>
            <person name="Muszewska A."/>
            <person name="Okrasinska A."/>
            <person name="Steczkiewicz K."/>
            <person name="Drgas O."/>
            <person name="Orlowska M."/>
            <person name="Perlinska-Lenart U."/>
            <person name="Aleksandrzak-Piekarczyk T."/>
            <person name="Szatraj K."/>
            <person name="Zielenkiewicz U."/>
            <person name="Pilsyk S."/>
            <person name="Malc E."/>
            <person name="Mieczkowski P."/>
            <person name="Kruszewska J.S."/>
            <person name="Biernat P."/>
            <person name="Pawlowska J."/>
        </authorList>
    </citation>
    <scope>NUCLEOTIDE SEQUENCE</scope>
    <source>
        <strain evidence="2">WA0000067209</strain>
    </source>
</reference>
<name>A0A8H7PY74_MORIS</name>
<sequence length="67" mass="7423">MTFLEIYGLFTASLQSILQVMIIVLIGWVLARDGLITEMAGSSKHEFFHAVPVIHENGSGYHSKDSD</sequence>
<evidence type="ECO:0000256" key="1">
    <source>
        <dbReference type="SAM" id="Phobius"/>
    </source>
</evidence>
<gene>
    <name evidence="2" type="ORF">INT43_007377</name>
</gene>
<accession>A0A8H7PY74</accession>
<proteinExistence type="predicted"/>
<feature type="transmembrane region" description="Helical" evidence="1">
    <location>
        <begin position="6"/>
        <end position="31"/>
    </location>
</feature>